<dbReference type="STRING" id="337097.BHF71_03735"/>
<feature type="transmembrane region" description="Helical" evidence="1">
    <location>
        <begin position="12"/>
        <end position="32"/>
    </location>
</feature>
<sequence length="272" mass="31684">MSTDKLTLKDYIIVYFIIFLLASFIAGFFIGAKVMENKIKNSDALNVTTNEKPIYTKNEITKFYYQIFAPIRAYNQDIYQLINKEEPINEEIKTSMISVGNSLLSDIEIYTFESPQLKEAVDQLKDNINLVIKVLSNGKKQEINQAIAQYLSSQREFYRSIWIWEQILHDGNDQVVEDTKIDWNVWSKANLHKKNFIIAKIIAEQAINTFYRPEDITVHIDAILRTNGNKNTTDLIDVVDLLISSESVHDKDFLKYSNWYSDEILPEIPNFY</sequence>
<keyword evidence="1" id="KW-0812">Transmembrane</keyword>
<evidence type="ECO:0000256" key="1">
    <source>
        <dbReference type="SAM" id="Phobius"/>
    </source>
</evidence>
<dbReference type="Proteomes" id="UP000243739">
    <property type="component" value="Unassembled WGS sequence"/>
</dbReference>
<accession>A0A1D2YSK1</accession>
<keyword evidence="1" id="KW-1133">Transmembrane helix</keyword>
<organism evidence="2 3">
    <name type="scientific">Vulcanibacillus modesticaldus</name>
    <dbReference type="NCBI Taxonomy" id="337097"/>
    <lineage>
        <taxon>Bacteria</taxon>
        <taxon>Bacillati</taxon>
        <taxon>Bacillota</taxon>
        <taxon>Bacilli</taxon>
        <taxon>Bacillales</taxon>
        <taxon>Bacillaceae</taxon>
        <taxon>Vulcanibacillus</taxon>
    </lineage>
</organism>
<dbReference type="OrthoDB" id="2649144at2"/>
<dbReference type="RefSeq" id="WP_069657470.1">
    <property type="nucleotide sequence ID" value="NZ_MIJF01000067.1"/>
</dbReference>
<gene>
    <name evidence="2" type="ORF">BHF71_03735</name>
</gene>
<evidence type="ECO:0000313" key="2">
    <source>
        <dbReference type="EMBL" id="OEF97257.1"/>
    </source>
</evidence>
<comment type="caution">
    <text evidence="2">The sequence shown here is derived from an EMBL/GenBank/DDBJ whole genome shotgun (WGS) entry which is preliminary data.</text>
</comment>
<protein>
    <submittedName>
        <fullName evidence="2">Uncharacterized protein</fullName>
    </submittedName>
</protein>
<keyword evidence="3" id="KW-1185">Reference proteome</keyword>
<name>A0A1D2YSK1_9BACI</name>
<reference evidence="2 3" key="1">
    <citation type="submission" date="2016-09" db="EMBL/GenBank/DDBJ databases">
        <title>Draft genome sequence for the type strain of Vulcanibacillus modesticaldus BR, a strictly anaerobic, moderately thermophilic, and nitrate-reducing bacterium from deep sea-hydrothermal vents of the Mid-Atlantic Ridge.</title>
        <authorList>
            <person name="Abin C.A."/>
            <person name="Hollibaugh J.T."/>
        </authorList>
    </citation>
    <scope>NUCLEOTIDE SEQUENCE [LARGE SCALE GENOMIC DNA]</scope>
    <source>
        <strain evidence="2 3">BR</strain>
    </source>
</reference>
<evidence type="ECO:0000313" key="3">
    <source>
        <dbReference type="Proteomes" id="UP000243739"/>
    </source>
</evidence>
<keyword evidence="1" id="KW-0472">Membrane</keyword>
<dbReference type="AlphaFoldDB" id="A0A1D2YSK1"/>
<proteinExistence type="predicted"/>
<dbReference type="EMBL" id="MIJF01000067">
    <property type="protein sequence ID" value="OEF97257.1"/>
    <property type="molecule type" value="Genomic_DNA"/>
</dbReference>